<organism evidence="1 2">
    <name type="scientific">Leishmania orientalis</name>
    <dbReference type="NCBI Taxonomy" id="2249476"/>
    <lineage>
        <taxon>Eukaryota</taxon>
        <taxon>Discoba</taxon>
        <taxon>Euglenozoa</taxon>
        <taxon>Kinetoplastea</taxon>
        <taxon>Metakinetoplastina</taxon>
        <taxon>Trypanosomatida</taxon>
        <taxon>Trypanosomatidae</taxon>
        <taxon>Leishmaniinae</taxon>
        <taxon>Leishmania</taxon>
    </lineage>
</organism>
<name>A0A836KCR3_9TRYP</name>
<sequence length="323" mass="36496">MMENGGGAISKKLAHSLYRRVLKVVSAAGQPHMQRIAQTQWAEFVPSQVWVASGEELRHVARRSFEAPYSPASVANAFAFLKDAGGSLFLIRVLAEWGRLEEREHWDLCDGTALMSAALHSARVGCDSQEAFERCIKDYQASIQSCVQNIVHSVQERMEVRSLKAGHVEHLNRFVEIVREASALERREAKPEDFSLISLLQNRCASEYVLNIIIVFVLKALDIRSTLVGANLSFRWVRVAPRKMAPAVFASWTYGALRRRGVEQLIRTSDRQWHRPLPRDALQRKSVVCALLQRQLEFLPCPPDSGSKMIESTCKQQLLFLLS</sequence>
<evidence type="ECO:0000313" key="2">
    <source>
        <dbReference type="Proteomes" id="UP000674143"/>
    </source>
</evidence>
<dbReference type="Proteomes" id="UP000674143">
    <property type="component" value="Chromosome 31"/>
</dbReference>
<evidence type="ECO:0000313" key="1">
    <source>
        <dbReference type="EMBL" id="KAG5471559.1"/>
    </source>
</evidence>
<gene>
    <name evidence="1" type="ORF">LSCM4_03106</name>
</gene>
<dbReference type="EMBL" id="JAFHLR010000031">
    <property type="protein sequence ID" value="KAG5471559.1"/>
    <property type="molecule type" value="Genomic_DNA"/>
</dbReference>
<dbReference type="KEGG" id="loi:92359058"/>
<dbReference type="AlphaFoldDB" id="A0A836KCR3"/>
<proteinExistence type="predicted"/>
<protein>
    <submittedName>
        <fullName evidence="1">Uncharacterized protein</fullName>
    </submittedName>
</protein>
<reference evidence="1 2" key="1">
    <citation type="submission" date="2021-02" db="EMBL/GenBank/DDBJ databases">
        <title>Leishmania (Mundinia) orientalis Genome sequencing and assembly.</title>
        <authorList>
            <person name="Almutairi H."/>
            <person name="Gatherer D."/>
        </authorList>
    </citation>
    <scope>NUCLEOTIDE SEQUENCE [LARGE SCALE GENOMIC DNA]</scope>
    <source>
        <strain evidence="1">LSCM4</strain>
    </source>
</reference>
<dbReference type="RefSeq" id="XP_067060676.1">
    <property type="nucleotide sequence ID" value="XM_067205124.1"/>
</dbReference>
<accession>A0A836KCR3</accession>
<comment type="caution">
    <text evidence="1">The sequence shown here is derived from an EMBL/GenBank/DDBJ whole genome shotgun (WGS) entry which is preliminary data.</text>
</comment>
<dbReference type="GeneID" id="92359058"/>
<keyword evidence="2" id="KW-1185">Reference proteome</keyword>